<proteinExistence type="predicted"/>
<dbReference type="RefSeq" id="WP_084287269.1">
    <property type="nucleotide sequence ID" value="NZ_FWYB01000001.1"/>
</dbReference>
<accession>A0A1W2ALM5</accession>
<evidence type="ECO:0000313" key="1">
    <source>
        <dbReference type="EMBL" id="SMC61351.1"/>
    </source>
</evidence>
<reference evidence="1 2" key="1">
    <citation type="submission" date="2017-04" db="EMBL/GenBank/DDBJ databases">
        <authorList>
            <person name="Afonso C.L."/>
            <person name="Miller P.J."/>
            <person name="Scott M.A."/>
            <person name="Spackman E."/>
            <person name="Goraichik I."/>
            <person name="Dimitrov K.M."/>
            <person name="Suarez D.L."/>
            <person name="Swayne D.E."/>
        </authorList>
    </citation>
    <scope>NUCLEOTIDE SEQUENCE [LARGE SCALE GENOMIC DNA]</scope>
    <source>
        <strain evidence="1 2">DSM 19625</strain>
    </source>
</reference>
<protein>
    <submittedName>
        <fullName evidence="1">Uncharacterized protein</fullName>
    </submittedName>
</protein>
<dbReference type="EMBL" id="FWYB01000001">
    <property type="protein sequence ID" value="SMC61351.1"/>
    <property type="molecule type" value="Genomic_DNA"/>
</dbReference>
<dbReference type="AlphaFoldDB" id="A0A1W2ALM5"/>
<sequence>MRYHLDPSFNVVNKNRYANLIKYLFEYYDQFVAEVLGNNFEQSVYRDLIYPSARYEYWIYRRNRAYDYKEARRFGRSYKMKELISFENFERNFKPPVVDADLSCLRLFIHGLVQIIAHNSIVHDQNNRCFKLATNGNELFKSVISSIITERFPNIGQISNESPFDCFAYKTTTSVNTPEFIPVYTFIFKLLKKKKLDFRYGTISSEIFSKLMEKITEVSAETEIKNILNSAPSTLDDDDTERAIYNREESEKHTAIKQMLDTMNLPDIVEAYFNAYGKLPANYLD</sequence>
<evidence type="ECO:0000313" key="2">
    <source>
        <dbReference type="Proteomes" id="UP000192678"/>
    </source>
</evidence>
<name>A0A1W2ALM5_9SPHI</name>
<gene>
    <name evidence="1" type="ORF">SAMN04488101_101717</name>
</gene>
<organism evidence="1 2">
    <name type="scientific">Pedobacter nyackensis</name>
    <dbReference type="NCBI Taxonomy" id="475255"/>
    <lineage>
        <taxon>Bacteria</taxon>
        <taxon>Pseudomonadati</taxon>
        <taxon>Bacteroidota</taxon>
        <taxon>Sphingobacteriia</taxon>
        <taxon>Sphingobacteriales</taxon>
        <taxon>Sphingobacteriaceae</taxon>
        <taxon>Pedobacter</taxon>
    </lineage>
</organism>
<dbReference type="STRING" id="475255.SAMN04488101_101717"/>
<dbReference type="Proteomes" id="UP000192678">
    <property type="component" value="Unassembled WGS sequence"/>
</dbReference>
<keyword evidence="2" id="KW-1185">Reference proteome</keyword>